<sequence>MGRKTAPVLSEGRIGRTVEERLKNDRENGWKKDGLMEPTAKVQLKKAKTWLPEPERGVQQNIRATKGVIPSVSVHLREIGTIYVAIFSNDKEMTAF</sequence>
<gene>
    <name evidence="1" type="ORF">DJ90_3321</name>
</gene>
<dbReference type="AlphaFoldDB" id="A0A090ZCC3"/>
<name>A0A090ZCC3_PAEMA</name>
<comment type="caution">
    <text evidence="1">The sequence shown here is derived from an EMBL/GenBank/DDBJ whole genome shotgun (WGS) entry which is preliminary data.</text>
</comment>
<dbReference type="PATRIC" id="fig|44252.3.peg.3450"/>
<dbReference type="HOGENOM" id="CLU_2357063_0_0_9"/>
<keyword evidence="2" id="KW-1185">Reference proteome</keyword>
<evidence type="ECO:0000313" key="2">
    <source>
        <dbReference type="Proteomes" id="UP000029278"/>
    </source>
</evidence>
<organism evidence="1 2">
    <name type="scientific">Paenibacillus macerans</name>
    <name type="common">Bacillus macerans</name>
    <dbReference type="NCBI Taxonomy" id="44252"/>
    <lineage>
        <taxon>Bacteria</taxon>
        <taxon>Bacillati</taxon>
        <taxon>Bacillota</taxon>
        <taxon>Bacilli</taxon>
        <taxon>Bacillales</taxon>
        <taxon>Paenibacillaceae</taxon>
        <taxon>Paenibacillus</taxon>
    </lineage>
</organism>
<evidence type="ECO:0000313" key="1">
    <source>
        <dbReference type="EMBL" id="KFN08038.1"/>
    </source>
</evidence>
<protein>
    <submittedName>
        <fullName evidence="1">Uncharacterized protein</fullName>
    </submittedName>
</protein>
<reference evidence="1 2" key="1">
    <citation type="submission" date="2014-04" db="EMBL/GenBank/DDBJ databases">
        <authorList>
            <person name="Bishop-Lilly K.A."/>
            <person name="Broomall S.M."/>
            <person name="Chain P.S."/>
            <person name="Chertkov O."/>
            <person name="Coyne S.R."/>
            <person name="Daligault H.E."/>
            <person name="Davenport K.W."/>
            <person name="Erkkila T."/>
            <person name="Frey K.G."/>
            <person name="Gibbons H.S."/>
            <person name="Gu W."/>
            <person name="Jaissle J."/>
            <person name="Johnson S.L."/>
            <person name="Koroleva G.I."/>
            <person name="Ladner J.T."/>
            <person name="Lo C.-C."/>
            <person name="Minogue T.D."/>
            <person name="Munk C."/>
            <person name="Palacios G.F."/>
            <person name="Redden C.L."/>
            <person name="Rosenzweig C.N."/>
            <person name="Scholz M.B."/>
            <person name="Teshima H."/>
            <person name="Xu Y."/>
        </authorList>
    </citation>
    <scope>NUCLEOTIDE SEQUENCE [LARGE SCALE GENOMIC DNA]</scope>
    <source>
        <strain evidence="1 2">8244</strain>
    </source>
</reference>
<accession>A0A090ZCC3</accession>
<dbReference type="EMBL" id="JMQA01000030">
    <property type="protein sequence ID" value="KFN08038.1"/>
    <property type="molecule type" value="Genomic_DNA"/>
</dbReference>
<dbReference type="Proteomes" id="UP000029278">
    <property type="component" value="Unassembled WGS sequence"/>
</dbReference>
<dbReference type="RefSeq" id="WP_227877010.1">
    <property type="nucleotide sequence ID" value="NZ_BGML01000001.1"/>
</dbReference>
<proteinExistence type="predicted"/>